<organism evidence="12 13">
    <name type="scientific">Parthenolecanium corni</name>
    <dbReference type="NCBI Taxonomy" id="536013"/>
    <lineage>
        <taxon>Eukaryota</taxon>
        <taxon>Metazoa</taxon>
        <taxon>Ecdysozoa</taxon>
        <taxon>Arthropoda</taxon>
        <taxon>Hexapoda</taxon>
        <taxon>Insecta</taxon>
        <taxon>Pterygota</taxon>
        <taxon>Neoptera</taxon>
        <taxon>Paraneoptera</taxon>
        <taxon>Hemiptera</taxon>
        <taxon>Sternorrhyncha</taxon>
        <taxon>Coccoidea</taxon>
        <taxon>Coccidae</taxon>
        <taxon>Parthenolecanium</taxon>
    </lineage>
</organism>
<evidence type="ECO:0000256" key="9">
    <source>
        <dbReference type="SAM" id="MobiDB-lite"/>
    </source>
</evidence>
<evidence type="ECO:0000256" key="7">
    <source>
        <dbReference type="RuleBase" id="RU000682"/>
    </source>
</evidence>
<accession>A0AAN9TGT7</accession>
<dbReference type="InterPro" id="IPR001356">
    <property type="entry name" value="HD"/>
</dbReference>
<dbReference type="Pfam" id="PF00157">
    <property type="entry name" value="Pou"/>
    <property type="match status" value="1"/>
</dbReference>
<dbReference type="SUPFAM" id="SSF47413">
    <property type="entry name" value="lambda repressor-like DNA-binding domains"/>
    <property type="match status" value="1"/>
</dbReference>
<dbReference type="PROSITE" id="PS51179">
    <property type="entry name" value="POU_3"/>
    <property type="match status" value="1"/>
</dbReference>
<dbReference type="PANTHER" id="PTHR11636">
    <property type="entry name" value="POU DOMAIN"/>
    <property type="match status" value="1"/>
</dbReference>
<protein>
    <recommendedName>
        <fullName evidence="8">POU domain protein</fullName>
    </recommendedName>
</protein>
<evidence type="ECO:0000256" key="3">
    <source>
        <dbReference type="ARBA" id="ARBA00023155"/>
    </source>
</evidence>
<dbReference type="PROSITE" id="PS00027">
    <property type="entry name" value="HOMEOBOX_1"/>
    <property type="match status" value="1"/>
</dbReference>
<evidence type="ECO:0000256" key="4">
    <source>
        <dbReference type="ARBA" id="ARBA00023163"/>
    </source>
</evidence>
<dbReference type="PROSITE" id="PS50071">
    <property type="entry name" value="HOMEOBOX_2"/>
    <property type="match status" value="1"/>
</dbReference>
<keyword evidence="2 6" id="KW-0238">DNA-binding</keyword>
<feature type="region of interest" description="Disordered" evidence="9">
    <location>
        <begin position="449"/>
        <end position="468"/>
    </location>
</feature>
<reference evidence="12 13" key="1">
    <citation type="submission" date="2024-03" db="EMBL/GenBank/DDBJ databases">
        <title>Adaptation during the transition from Ophiocordyceps entomopathogen to insect associate is accompanied by gene loss and intensified selection.</title>
        <authorList>
            <person name="Ward C.M."/>
            <person name="Onetto C.A."/>
            <person name="Borneman A.R."/>
        </authorList>
    </citation>
    <scope>NUCLEOTIDE SEQUENCE [LARGE SCALE GENOMIC DNA]</scope>
    <source>
        <strain evidence="12">AWRI1</strain>
        <tissue evidence="12">Single Adult Female</tissue>
    </source>
</reference>
<evidence type="ECO:0000256" key="5">
    <source>
        <dbReference type="ARBA" id="ARBA00023242"/>
    </source>
</evidence>
<dbReference type="InterPro" id="IPR010982">
    <property type="entry name" value="Lambda_DNA-bd_dom_sf"/>
</dbReference>
<feature type="domain" description="POU-specific" evidence="11">
    <location>
        <begin position="260"/>
        <end position="334"/>
    </location>
</feature>
<dbReference type="GO" id="GO:0002805">
    <property type="term" value="P:regulation of antimicrobial peptide biosynthetic process"/>
    <property type="evidence" value="ECO:0007669"/>
    <property type="project" value="UniProtKB-ARBA"/>
</dbReference>
<evidence type="ECO:0000256" key="6">
    <source>
        <dbReference type="PROSITE-ProRule" id="PRU00108"/>
    </source>
</evidence>
<dbReference type="InterPro" id="IPR017970">
    <property type="entry name" value="Homeobox_CS"/>
</dbReference>
<dbReference type="GO" id="GO:0000978">
    <property type="term" value="F:RNA polymerase II cis-regulatory region sequence-specific DNA binding"/>
    <property type="evidence" value="ECO:0007669"/>
    <property type="project" value="TreeGrafter"/>
</dbReference>
<dbReference type="AlphaFoldDB" id="A0AAN9TGT7"/>
<dbReference type="GO" id="GO:0050793">
    <property type="term" value="P:regulation of developmental process"/>
    <property type="evidence" value="ECO:0007669"/>
    <property type="project" value="UniProtKB-ARBA"/>
</dbReference>
<sequence>MGVIFVLDAIHDASDDSNDASIKSEADSVNSSSPGVEAINLVSGSQRHSNSPSSTVNTNQVTSTNGCGTHLSSSPVNFQAALAALQQNQLMSLGAAQAQSPQLLLPSQLTGLIPNLSSLNPQDLQLLSHALQQQQQTLQQQLQQFVLFQQSAAAASPTTPSQLSQTQFYLQNQTVTQVTQQIIQKYQQQQSQQQYQHSSNSSTPSSTNNNSISNSSGSNHNNNNNNNNSSSNNNNNSNTVASTLHHIRPSVASQRLLDLDEATDLEELEQFAKTFKQRRIKLGFTQGDVGLAMGKLYGNDFSQTTISRFEALNLSFKNMCKLKPLLQKWLSDADSTMSNPSSLSNPLTTPEAIGRRRKKRTSIETTIRTSLEKAFLINPKPTSEEIAALADSLSMEKEVVRVWFCNRRQKEKRINPPSVSMGSPNPSQMFSPANSIAVAGSMPSPLALVTSNNHSFSTHRHNHHQTSD</sequence>
<keyword evidence="4 8" id="KW-0804">Transcription</keyword>
<dbReference type="SUPFAM" id="SSF46689">
    <property type="entry name" value="Homeodomain-like"/>
    <property type="match status" value="1"/>
</dbReference>
<feature type="region of interest" description="Disordered" evidence="9">
    <location>
        <begin position="336"/>
        <end position="361"/>
    </location>
</feature>
<dbReference type="CDD" id="cd00086">
    <property type="entry name" value="homeodomain"/>
    <property type="match status" value="1"/>
</dbReference>
<evidence type="ECO:0000256" key="2">
    <source>
        <dbReference type="ARBA" id="ARBA00023125"/>
    </source>
</evidence>
<dbReference type="InterPro" id="IPR000327">
    <property type="entry name" value="POU_dom"/>
</dbReference>
<name>A0AAN9TGT7_9HEMI</name>
<dbReference type="PROSITE" id="PS00035">
    <property type="entry name" value="POU_1"/>
    <property type="match status" value="1"/>
</dbReference>
<evidence type="ECO:0000259" key="10">
    <source>
        <dbReference type="PROSITE" id="PS50071"/>
    </source>
</evidence>
<dbReference type="SMART" id="SM00389">
    <property type="entry name" value="HOX"/>
    <property type="match status" value="1"/>
</dbReference>
<proteinExistence type="inferred from homology"/>
<dbReference type="GO" id="GO:0001228">
    <property type="term" value="F:DNA-binding transcription activator activity, RNA polymerase II-specific"/>
    <property type="evidence" value="ECO:0007669"/>
    <property type="project" value="UniProtKB-ARBA"/>
</dbReference>
<dbReference type="FunFam" id="1.10.10.60:FF:000005">
    <property type="entry name" value="POU domain protein"/>
    <property type="match status" value="1"/>
</dbReference>
<dbReference type="InterPro" id="IPR050255">
    <property type="entry name" value="POU_domain_TF"/>
</dbReference>
<dbReference type="GO" id="GO:0048813">
    <property type="term" value="P:dendrite morphogenesis"/>
    <property type="evidence" value="ECO:0007669"/>
    <property type="project" value="UniProtKB-ARBA"/>
</dbReference>
<evidence type="ECO:0000313" key="12">
    <source>
        <dbReference type="EMBL" id="KAK7591187.1"/>
    </source>
</evidence>
<dbReference type="FunFam" id="1.10.260.40:FF:000001">
    <property type="entry name" value="POU domain protein"/>
    <property type="match status" value="1"/>
</dbReference>
<evidence type="ECO:0000313" key="13">
    <source>
        <dbReference type="Proteomes" id="UP001367676"/>
    </source>
</evidence>
<dbReference type="SMART" id="SM00352">
    <property type="entry name" value="POU"/>
    <property type="match status" value="1"/>
</dbReference>
<feature type="compositionally biased region" description="Low complexity" evidence="9">
    <location>
        <begin position="49"/>
        <end position="65"/>
    </location>
</feature>
<keyword evidence="13" id="KW-1185">Reference proteome</keyword>
<feature type="compositionally biased region" description="Low complexity" evidence="9">
    <location>
        <begin position="189"/>
        <end position="239"/>
    </location>
</feature>
<dbReference type="Gene3D" id="1.10.10.60">
    <property type="entry name" value="Homeodomain-like"/>
    <property type="match status" value="1"/>
</dbReference>
<dbReference type="InterPro" id="IPR009057">
    <property type="entry name" value="Homeodomain-like_sf"/>
</dbReference>
<keyword evidence="3 6" id="KW-0371">Homeobox</keyword>
<feature type="region of interest" description="Disordered" evidence="9">
    <location>
        <begin position="16"/>
        <end position="67"/>
    </location>
</feature>
<feature type="domain" description="Homeobox" evidence="10">
    <location>
        <begin position="354"/>
        <end position="414"/>
    </location>
</feature>
<comment type="similarity">
    <text evidence="8">Belongs to the POU transcription factor family.</text>
</comment>
<feature type="compositionally biased region" description="Polar residues" evidence="9">
    <location>
        <begin position="336"/>
        <end position="348"/>
    </location>
</feature>
<evidence type="ECO:0000256" key="1">
    <source>
        <dbReference type="ARBA" id="ARBA00004123"/>
    </source>
</evidence>
<evidence type="ECO:0000259" key="11">
    <source>
        <dbReference type="PROSITE" id="PS51179"/>
    </source>
</evidence>
<dbReference type="GO" id="GO:0005634">
    <property type="term" value="C:nucleus"/>
    <property type="evidence" value="ECO:0007669"/>
    <property type="project" value="UniProtKB-SubCell"/>
</dbReference>
<feature type="region of interest" description="Disordered" evidence="9">
    <location>
        <begin position="189"/>
        <end position="240"/>
    </location>
</feature>
<dbReference type="Pfam" id="PF00046">
    <property type="entry name" value="Homeodomain"/>
    <property type="match status" value="1"/>
</dbReference>
<comment type="subcellular location">
    <subcellularLocation>
        <location evidence="1 6 7">Nucleus</location>
    </subcellularLocation>
</comment>
<dbReference type="PANTHER" id="PTHR11636:SF76">
    <property type="entry name" value="PROTEIN NUBBIN"/>
    <property type="match status" value="1"/>
</dbReference>
<dbReference type="Proteomes" id="UP001367676">
    <property type="component" value="Unassembled WGS sequence"/>
</dbReference>
<feature type="compositionally biased region" description="Basic residues" evidence="9">
    <location>
        <begin position="457"/>
        <end position="468"/>
    </location>
</feature>
<keyword evidence="5 6" id="KW-0539">Nucleus</keyword>
<gene>
    <name evidence="12" type="ORF">V9T40_002800</name>
</gene>
<dbReference type="EMBL" id="JBBCAQ010000022">
    <property type="protein sequence ID" value="KAK7591187.1"/>
    <property type="molecule type" value="Genomic_DNA"/>
</dbReference>
<dbReference type="PROSITE" id="PS00465">
    <property type="entry name" value="POU_2"/>
    <property type="match status" value="1"/>
</dbReference>
<evidence type="ECO:0000256" key="8">
    <source>
        <dbReference type="RuleBase" id="RU361194"/>
    </source>
</evidence>
<comment type="caution">
    <text evidence="12">The sequence shown here is derived from an EMBL/GenBank/DDBJ whole genome shotgun (WGS) entry which is preliminary data.</text>
</comment>
<dbReference type="InterPro" id="IPR013847">
    <property type="entry name" value="POU"/>
</dbReference>
<dbReference type="Gene3D" id="1.10.260.40">
    <property type="entry name" value="lambda repressor-like DNA-binding domains"/>
    <property type="match status" value="1"/>
</dbReference>
<feature type="DNA-binding region" description="Homeobox" evidence="6">
    <location>
        <begin position="356"/>
        <end position="415"/>
    </location>
</feature>
<dbReference type="PRINTS" id="PR00028">
    <property type="entry name" value="POUDOMAIN"/>
</dbReference>